<dbReference type="Pfam" id="PF04892">
    <property type="entry name" value="VanZ"/>
    <property type="match status" value="1"/>
</dbReference>
<keyword evidence="1" id="KW-0472">Membrane</keyword>
<evidence type="ECO:0000313" key="4">
    <source>
        <dbReference type="Proteomes" id="UP001253545"/>
    </source>
</evidence>
<accession>A0ABU2ZW56</accession>
<feature type="transmembrane region" description="Helical" evidence="1">
    <location>
        <begin position="101"/>
        <end position="120"/>
    </location>
</feature>
<dbReference type="NCBIfam" id="NF037970">
    <property type="entry name" value="vanZ_1"/>
    <property type="match status" value="1"/>
</dbReference>
<feature type="transmembrane region" description="Helical" evidence="1">
    <location>
        <begin position="12"/>
        <end position="31"/>
    </location>
</feature>
<reference evidence="3 4" key="1">
    <citation type="submission" date="2023-09" db="EMBL/GenBank/DDBJ databases">
        <authorList>
            <person name="Rey-Velasco X."/>
        </authorList>
    </citation>
    <scope>NUCLEOTIDE SEQUENCE [LARGE SCALE GENOMIC DNA]</scope>
    <source>
        <strain evidence="3 4">P117</strain>
    </source>
</reference>
<dbReference type="InterPro" id="IPR006976">
    <property type="entry name" value="VanZ-like"/>
</dbReference>
<keyword evidence="1" id="KW-0812">Transmembrane</keyword>
<evidence type="ECO:0000256" key="1">
    <source>
        <dbReference type="SAM" id="Phobius"/>
    </source>
</evidence>
<proteinExistence type="predicted"/>
<sequence>MPIINKRNQAKWVLYGAIFIGIVVLMLPISFRLSAIQHEFWNMGHAFGFAFLFTLLPRAHIYFDKLTAINYYLIALVSALVIAVTTESIQQFIPGRSISYVDMYLDVVGAFMGCTLHYLLNGGKRIFYGFLMLLGMVGLLYPSHVIFIDEYVKKAQFPVLSNFSYQSELRRWDGDSDKVLCVGPKFKNASIPEKREHKYQYEKFAYTPRNSVIFSNVLFPSNSDTECGLVIPITEKKYSGMFLRYMSSNWDGYSTLSIKLYAEETSPLTFRVNDIEHGFSFDYHDRFSQIVMIQPGVNTIEFELEDIKNAPKTRTMNMQEISSIGIISTAPHILKSYVVFSVELK</sequence>
<name>A0ABU2ZW56_9ALTE</name>
<evidence type="ECO:0000313" key="3">
    <source>
        <dbReference type="EMBL" id="MDT0596645.1"/>
    </source>
</evidence>
<keyword evidence="4" id="KW-1185">Reference proteome</keyword>
<organism evidence="3 4">
    <name type="scientific">Glaciecola petra</name>
    <dbReference type="NCBI Taxonomy" id="3075602"/>
    <lineage>
        <taxon>Bacteria</taxon>
        <taxon>Pseudomonadati</taxon>
        <taxon>Pseudomonadota</taxon>
        <taxon>Gammaproteobacteria</taxon>
        <taxon>Alteromonadales</taxon>
        <taxon>Alteromonadaceae</taxon>
        <taxon>Glaciecola</taxon>
    </lineage>
</organism>
<feature type="transmembrane region" description="Helical" evidence="1">
    <location>
        <begin position="69"/>
        <end position="89"/>
    </location>
</feature>
<protein>
    <submittedName>
        <fullName evidence="3">VanZ family protein</fullName>
    </submittedName>
</protein>
<keyword evidence="1" id="KW-1133">Transmembrane helix</keyword>
<dbReference type="Proteomes" id="UP001253545">
    <property type="component" value="Unassembled WGS sequence"/>
</dbReference>
<feature type="domain" description="VanZ-like" evidence="2">
    <location>
        <begin position="38"/>
        <end position="120"/>
    </location>
</feature>
<evidence type="ECO:0000259" key="2">
    <source>
        <dbReference type="Pfam" id="PF04892"/>
    </source>
</evidence>
<feature type="transmembrane region" description="Helical" evidence="1">
    <location>
        <begin position="126"/>
        <end position="148"/>
    </location>
</feature>
<gene>
    <name evidence="3" type="ORF">RM552_17440</name>
</gene>
<dbReference type="RefSeq" id="WP_311370172.1">
    <property type="nucleotide sequence ID" value="NZ_JAVRHX010000009.1"/>
</dbReference>
<comment type="caution">
    <text evidence="3">The sequence shown here is derived from an EMBL/GenBank/DDBJ whole genome shotgun (WGS) entry which is preliminary data.</text>
</comment>
<dbReference type="EMBL" id="JAVRHX010000009">
    <property type="protein sequence ID" value="MDT0596645.1"/>
    <property type="molecule type" value="Genomic_DNA"/>
</dbReference>
<feature type="transmembrane region" description="Helical" evidence="1">
    <location>
        <begin position="43"/>
        <end position="63"/>
    </location>
</feature>